<dbReference type="GeneID" id="57398611"/>
<name>A0A679GS38_9GAMM</name>
<protein>
    <recommendedName>
        <fullName evidence="4">DUF4352 domain-containing protein</fullName>
    </recommendedName>
</protein>
<evidence type="ECO:0000313" key="2">
    <source>
        <dbReference type="EMBL" id="BCA29417.1"/>
    </source>
</evidence>
<evidence type="ECO:0008006" key="4">
    <source>
        <dbReference type="Google" id="ProtNLM"/>
    </source>
</evidence>
<dbReference type="AlphaFoldDB" id="A0A679GS38"/>
<dbReference type="KEGG" id="poj:PtoMrB4_33940"/>
<organism evidence="2 3">
    <name type="scientific">Metapseudomonas otitidis</name>
    <dbReference type="NCBI Taxonomy" id="319939"/>
    <lineage>
        <taxon>Bacteria</taxon>
        <taxon>Pseudomonadati</taxon>
        <taxon>Pseudomonadota</taxon>
        <taxon>Gammaproteobacteria</taxon>
        <taxon>Pseudomonadales</taxon>
        <taxon>Pseudomonadaceae</taxon>
        <taxon>Metapseudomonas</taxon>
    </lineage>
</organism>
<proteinExistence type="predicted"/>
<feature type="signal peptide" evidence="1">
    <location>
        <begin position="1"/>
        <end position="22"/>
    </location>
</feature>
<dbReference type="RefSeq" id="WP_142008330.1">
    <property type="nucleotide sequence ID" value="NZ_AP022642.1"/>
</dbReference>
<gene>
    <name evidence="2" type="ORF">PtoMrB4_33940</name>
</gene>
<reference evidence="2 3" key="1">
    <citation type="journal article" date="2020" name="Microbiol. Resour. Announc.">
        <title>Complete genome sequence of Pseudomonas otitidis strain MrB4, isolated from Lake Biwa in Japan.</title>
        <authorList>
            <person name="Miyazaki K."/>
            <person name="Hase E."/>
            <person name="Maruya T."/>
        </authorList>
    </citation>
    <scope>NUCLEOTIDE SEQUENCE [LARGE SCALE GENOMIC DNA]</scope>
    <source>
        <strain evidence="2 3">MrB4</strain>
    </source>
</reference>
<dbReference type="EMBL" id="AP022642">
    <property type="protein sequence ID" value="BCA29417.1"/>
    <property type="molecule type" value="Genomic_DNA"/>
</dbReference>
<evidence type="ECO:0000313" key="3">
    <source>
        <dbReference type="Proteomes" id="UP000501237"/>
    </source>
</evidence>
<feature type="chain" id="PRO_5025668733" description="DUF4352 domain-containing protein" evidence="1">
    <location>
        <begin position="23"/>
        <end position="178"/>
    </location>
</feature>
<sequence>MGISSRASLALALLLGAGSATAEEPTDTGSPIKDSAKAAVSAAISAGKNLLGGASEGITEGRQSAQGADGALVISQLDQLDGKIEVHLLKTEAQDENLSVLFGFKNLTDKPIRLINLTYNGALLAIDQDDYSSNLTPMDNPEEVTVPPKTGVRQKFVFQGPVEGPKTVRLWGRDYPVK</sequence>
<dbReference type="Proteomes" id="UP000501237">
    <property type="component" value="Chromosome"/>
</dbReference>
<accession>A0A679GS38</accession>
<keyword evidence="1" id="KW-0732">Signal</keyword>
<evidence type="ECO:0000256" key="1">
    <source>
        <dbReference type="SAM" id="SignalP"/>
    </source>
</evidence>